<organism evidence="9 10">
    <name type="scientific">Treponema succinifaciens (strain ATCC 33096 / DSM 2489 / 6091)</name>
    <dbReference type="NCBI Taxonomy" id="869209"/>
    <lineage>
        <taxon>Bacteria</taxon>
        <taxon>Pseudomonadati</taxon>
        <taxon>Spirochaetota</taxon>
        <taxon>Spirochaetia</taxon>
        <taxon>Spirochaetales</taxon>
        <taxon>Treponemataceae</taxon>
        <taxon>Treponema</taxon>
    </lineage>
</organism>
<evidence type="ECO:0000313" key="10">
    <source>
        <dbReference type="Proteomes" id="UP000006852"/>
    </source>
</evidence>
<dbReference type="PANTHER" id="PTHR33991">
    <property type="entry name" value="DNA REPAIR PROTEIN RECO"/>
    <property type="match status" value="1"/>
</dbReference>
<dbReference type="Pfam" id="PF11967">
    <property type="entry name" value="RecO_N"/>
    <property type="match status" value="1"/>
</dbReference>
<dbReference type="Gene3D" id="1.20.1440.120">
    <property type="entry name" value="Recombination protein O, C-terminal domain"/>
    <property type="match status" value="1"/>
</dbReference>
<proteinExistence type="inferred from homology"/>
<keyword evidence="10" id="KW-1185">Reference proteome</keyword>
<dbReference type="GO" id="GO:0006302">
    <property type="term" value="P:double-strand break repair"/>
    <property type="evidence" value="ECO:0007669"/>
    <property type="project" value="TreeGrafter"/>
</dbReference>
<dbReference type="AlphaFoldDB" id="F2NVM0"/>
<dbReference type="KEGG" id="tsu:Tresu_1083"/>
<keyword evidence="4 7" id="KW-0233">DNA recombination</keyword>
<dbReference type="GO" id="GO:0006310">
    <property type="term" value="P:DNA recombination"/>
    <property type="evidence" value="ECO:0007669"/>
    <property type="project" value="UniProtKB-UniRule"/>
</dbReference>
<dbReference type="InterPro" id="IPR042242">
    <property type="entry name" value="RecO_C"/>
</dbReference>
<evidence type="ECO:0000256" key="6">
    <source>
        <dbReference type="ARBA" id="ARBA00033409"/>
    </source>
</evidence>
<dbReference type="SUPFAM" id="SSF50249">
    <property type="entry name" value="Nucleic acid-binding proteins"/>
    <property type="match status" value="1"/>
</dbReference>
<dbReference type="STRING" id="869209.Tresu_1083"/>
<evidence type="ECO:0000256" key="7">
    <source>
        <dbReference type="HAMAP-Rule" id="MF_00201"/>
    </source>
</evidence>
<dbReference type="eggNOG" id="COG1381">
    <property type="taxonomic scope" value="Bacteria"/>
</dbReference>
<comment type="function">
    <text evidence="7">Involved in DNA repair and RecF pathway recombination.</text>
</comment>
<evidence type="ECO:0000256" key="4">
    <source>
        <dbReference type="ARBA" id="ARBA00023172"/>
    </source>
</evidence>
<dbReference type="InterPro" id="IPR012340">
    <property type="entry name" value="NA-bd_OB-fold"/>
</dbReference>
<feature type="domain" description="DNA replication/recombination mediator RecO N-terminal" evidence="8">
    <location>
        <begin position="3"/>
        <end position="61"/>
    </location>
</feature>
<dbReference type="SUPFAM" id="SSF57863">
    <property type="entry name" value="ArfGap/RecO-like zinc finger"/>
    <property type="match status" value="1"/>
</dbReference>
<dbReference type="GO" id="GO:0043590">
    <property type="term" value="C:bacterial nucleoid"/>
    <property type="evidence" value="ECO:0007669"/>
    <property type="project" value="TreeGrafter"/>
</dbReference>
<dbReference type="EMBL" id="CP002631">
    <property type="protein sequence ID" value="AEB13999.1"/>
    <property type="molecule type" value="Genomic_DNA"/>
</dbReference>
<name>F2NVM0_TRES6</name>
<evidence type="ECO:0000256" key="2">
    <source>
        <dbReference type="ARBA" id="ARBA00021310"/>
    </source>
</evidence>
<keyword evidence="3 7" id="KW-0227">DNA damage</keyword>
<reference evidence="9 10" key="1">
    <citation type="journal article" date="2011" name="Stand. Genomic Sci.">
        <title>Complete genome sequence of Treponema succinifaciens type strain (6091).</title>
        <authorList>
            <person name="Han C."/>
            <person name="Gronow S."/>
            <person name="Teshima H."/>
            <person name="Lapidus A."/>
            <person name="Nolan M."/>
            <person name="Lucas S."/>
            <person name="Hammon N."/>
            <person name="Deshpande S."/>
            <person name="Cheng J.F."/>
            <person name="Zeytun A."/>
            <person name="Tapia R."/>
            <person name="Goodwin L."/>
            <person name="Pitluck S."/>
            <person name="Liolios K."/>
            <person name="Pagani I."/>
            <person name="Ivanova N."/>
            <person name="Mavromatis K."/>
            <person name="Mikhailova N."/>
            <person name="Huntemann M."/>
            <person name="Pati A."/>
            <person name="Chen A."/>
            <person name="Palaniappan K."/>
            <person name="Land M."/>
            <person name="Hauser L."/>
            <person name="Brambilla E.M."/>
            <person name="Rohde M."/>
            <person name="Goker M."/>
            <person name="Woyke T."/>
            <person name="Bristow J."/>
            <person name="Eisen J.A."/>
            <person name="Markowitz V."/>
            <person name="Hugenholtz P."/>
            <person name="Kyrpides N.C."/>
            <person name="Klenk H.P."/>
            <person name="Detter J.C."/>
        </authorList>
    </citation>
    <scope>NUCLEOTIDE SEQUENCE [LARGE SCALE GENOMIC DNA]</scope>
    <source>
        <strain evidence="10">ATCC 33096 / DSM 2489 / 6091</strain>
    </source>
</reference>
<dbReference type="NCBIfam" id="TIGR00613">
    <property type="entry name" value="reco"/>
    <property type="match status" value="1"/>
</dbReference>
<protein>
    <recommendedName>
        <fullName evidence="2 7">DNA repair protein RecO</fullName>
    </recommendedName>
    <alternativeName>
        <fullName evidence="6 7">Recombination protein O</fullName>
    </alternativeName>
</protein>
<comment type="similarity">
    <text evidence="1 7">Belongs to the RecO family.</text>
</comment>
<dbReference type="Pfam" id="PF02565">
    <property type="entry name" value="RecO_C"/>
    <property type="match status" value="1"/>
</dbReference>
<reference evidence="10" key="2">
    <citation type="submission" date="2011-04" db="EMBL/GenBank/DDBJ databases">
        <title>The complete genome of chromosome of Treponema succinifaciens DSM 2489.</title>
        <authorList>
            <person name="Lucas S."/>
            <person name="Copeland A."/>
            <person name="Lapidus A."/>
            <person name="Bruce D."/>
            <person name="Goodwin L."/>
            <person name="Pitluck S."/>
            <person name="Peters L."/>
            <person name="Kyrpides N."/>
            <person name="Mavromatis K."/>
            <person name="Ivanova N."/>
            <person name="Ovchinnikova G."/>
            <person name="Teshima H."/>
            <person name="Detter J.C."/>
            <person name="Tapia R."/>
            <person name="Han C."/>
            <person name="Land M."/>
            <person name="Hauser L."/>
            <person name="Markowitz V."/>
            <person name="Cheng J.-F."/>
            <person name="Hugenholtz P."/>
            <person name="Woyke T."/>
            <person name="Wu D."/>
            <person name="Gronow S."/>
            <person name="Wellnitz S."/>
            <person name="Brambilla E."/>
            <person name="Klenk H.-P."/>
            <person name="Eisen J.A."/>
        </authorList>
    </citation>
    <scope>NUCLEOTIDE SEQUENCE [LARGE SCALE GENOMIC DNA]</scope>
    <source>
        <strain evidence="10">ATCC 33096 / DSM 2489 / 6091</strain>
    </source>
</reference>
<dbReference type="InterPro" id="IPR022572">
    <property type="entry name" value="DNA_rep/recomb_RecO_N"/>
</dbReference>
<dbReference type="HOGENOM" id="CLU_090345_0_0_12"/>
<evidence type="ECO:0000256" key="3">
    <source>
        <dbReference type="ARBA" id="ARBA00022763"/>
    </source>
</evidence>
<evidence type="ECO:0000313" key="9">
    <source>
        <dbReference type="EMBL" id="AEB13999.1"/>
    </source>
</evidence>
<accession>F2NVM0</accession>
<sequence>MKSVILSLKESGENNRLVKVISAENGIFNAMLYGGPKSRLKSLVQPFYSGILYIYSDESRNSIKITDFDAQNCHLSFRTSLLKSWAASFACELVLKTKCAGETEKAFVLLCAFLDGIDSVDENEARLGILRFVWRYLGLLGLQPEPRTCCGCGSSLLSHEHNASYIERQNGFVCADCISFAPENRTQGNFRIDLDSLTYLTAINELPPGQVRKLLVPSESVYNMKRLLYSMIEKACGMQLETLKSGIGIL</sequence>
<dbReference type="HAMAP" id="MF_00201">
    <property type="entry name" value="RecO"/>
    <property type="match status" value="1"/>
</dbReference>
<evidence type="ECO:0000259" key="8">
    <source>
        <dbReference type="Pfam" id="PF11967"/>
    </source>
</evidence>
<dbReference type="Proteomes" id="UP000006852">
    <property type="component" value="Chromosome"/>
</dbReference>
<gene>
    <name evidence="7" type="primary">recO</name>
    <name evidence="9" type="ordered locus">Tresu_1083</name>
</gene>
<evidence type="ECO:0000256" key="1">
    <source>
        <dbReference type="ARBA" id="ARBA00007452"/>
    </source>
</evidence>
<evidence type="ECO:0000256" key="5">
    <source>
        <dbReference type="ARBA" id="ARBA00023204"/>
    </source>
</evidence>
<keyword evidence="5 7" id="KW-0234">DNA repair</keyword>
<dbReference type="InterPro" id="IPR003717">
    <property type="entry name" value="RecO"/>
</dbReference>
<dbReference type="PANTHER" id="PTHR33991:SF1">
    <property type="entry name" value="DNA REPAIR PROTEIN RECO"/>
    <property type="match status" value="1"/>
</dbReference>
<dbReference type="InterPro" id="IPR037278">
    <property type="entry name" value="ARFGAP/RecO"/>
</dbReference>